<feature type="transmembrane region" description="Helical" evidence="16">
    <location>
        <begin position="204"/>
        <end position="225"/>
    </location>
</feature>
<feature type="transmembrane region" description="Helical" evidence="16">
    <location>
        <begin position="295"/>
        <end position="317"/>
    </location>
</feature>
<organism evidence="18">
    <name type="scientific">Bathymodiolus septemdierum</name>
    <dbReference type="NCBI Taxonomy" id="220392"/>
    <lineage>
        <taxon>Eukaryota</taxon>
        <taxon>Metazoa</taxon>
        <taxon>Spiralia</taxon>
        <taxon>Lophotrochozoa</taxon>
        <taxon>Mollusca</taxon>
        <taxon>Bivalvia</taxon>
        <taxon>Autobranchia</taxon>
        <taxon>Pteriomorphia</taxon>
        <taxon>Mytilida</taxon>
        <taxon>Mytiloidea</taxon>
        <taxon>Mytilidae</taxon>
        <taxon>Bathymodiolinae</taxon>
        <taxon>Bathymodiolus</taxon>
    </lineage>
</organism>
<evidence type="ECO:0000256" key="15">
    <source>
        <dbReference type="ARBA" id="ARBA00049551"/>
    </source>
</evidence>
<protein>
    <recommendedName>
        <fullName evidence="4 16">NADH-ubiquinone oxidoreductase chain 4</fullName>
        <ecNumber evidence="3 16">7.1.1.2</ecNumber>
    </recommendedName>
</protein>
<feature type="domain" description="NADH:quinone oxidoreductase/Mrp antiporter transmembrane" evidence="17">
    <location>
        <begin position="102"/>
        <end position="384"/>
    </location>
</feature>
<dbReference type="PANTHER" id="PTHR43507:SF20">
    <property type="entry name" value="NADH-UBIQUINONE OXIDOREDUCTASE CHAIN 4"/>
    <property type="match status" value="1"/>
</dbReference>
<dbReference type="GO" id="GO:0031966">
    <property type="term" value="C:mitochondrial membrane"/>
    <property type="evidence" value="ECO:0007669"/>
    <property type="project" value="UniProtKB-SubCell"/>
</dbReference>
<geneLocation type="mitochondrion" evidence="18"/>
<keyword evidence="7 16" id="KW-0812">Transmembrane</keyword>
<dbReference type="GO" id="GO:0015990">
    <property type="term" value="P:electron transport coupled proton transport"/>
    <property type="evidence" value="ECO:0007669"/>
    <property type="project" value="TreeGrafter"/>
</dbReference>
<dbReference type="InterPro" id="IPR001750">
    <property type="entry name" value="ND/Mrp_TM"/>
</dbReference>
<dbReference type="InterPro" id="IPR003918">
    <property type="entry name" value="NADH_UbQ_OxRdtase"/>
</dbReference>
<dbReference type="GO" id="GO:0042773">
    <property type="term" value="P:ATP synthesis coupled electron transport"/>
    <property type="evidence" value="ECO:0007669"/>
    <property type="project" value="InterPro"/>
</dbReference>
<feature type="transmembrane region" description="Helical" evidence="16">
    <location>
        <begin position="231"/>
        <end position="255"/>
    </location>
</feature>
<evidence type="ECO:0000256" key="7">
    <source>
        <dbReference type="ARBA" id="ARBA00022692"/>
    </source>
</evidence>
<evidence type="ECO:0000256" key="8">
    <source>
        <dbReference type="ARBA" id="ARBA00022967"/>
    </source>
</evidence>
<evidence type="ECO:0000256" key="12">
    <source>
        <dbReference type="ARBA" id="ARBA00023075"/>
    </source>
</evidence>
<evidence type="ECO:0000256" key="9">
    <source>
        <dbReference type="ARBA" id="ARBA00022982"/>
    </source>
</evidence>
<dbReference type="PANTHER" id="PTHR43507">
    <property type="entry name" value="NADH-UBIQUINONE OXIDOREDUCTASE CHAIN 4"/>
    <property type="match status" value="1"/>
</dbReference>
<dbReference type="AlphaFoldDB" id="A0A1B4WR94"/>
<evidence type="ECO:0000256" key="2">
    <source>
        <dbReference type="ARBA" id="ARBA00009025"/>
    </source>
</evidence>
<keyword evidence="11 16" id="KW-0520">NAD</keyword>
<dbReference type="EMBL" id="AP014562">
    <property type="protein sequence ID" value="BAV25065.1"/>
    <property type="molecule type" value="Genomic_DNA"/>
</dbReference>
<keyword evidence="14 16" id="KW-0472">Membrane</keyword>
<feature type="transmembrane region" description="Helical" evidence="16">
    <location>
        <begin position="78"/>
        <end position="96"/>
    </location>
</feature>
<evidence type="ECO:0000256" key="6">
    <source>
        <dbReference type="ARBA" id="ARBA00022660"/>
    </source>
</evidence>
<feature type="transmembrane region" description="Helical" evidence="16">
    <location>
        <begin position="52"/>
        <end position="71"/>
    </location>
</feature>
<feature type="transmembrane region" description="Helical" evidence="16">
    <location>
        <begin position="329"/>
        <end position="350"/>
    </location>
</feature>
<comment type="subcellular location">
    <subcellularLocation>
        <location evidence="1 16">Mitochondrion membrane</location>
        <topology evidence="1 16">Multi-pass membrane protein</topology>
    </subcellularLocation>
</comment>
<keyword evidence="8" id="KW-1278">Translocase</keyword>
<evidence type="ECO:0000256" key="5">
    <source>
        <dbReference type="ARBA" id="ARBA00022448"/>
    </source>
</evidence>
<keyword evidence="6 16" id="KW-0679">Respiratory chain</keyword>
<evidence type="ECO:0000256" key="4">
    <source>
        <dbReference type="ARBA" id="ARBA00021006"/>
    </source>
</evidence>
<keyword evidence="12 16" id="KW-0830">Ubiquinone</keyword>
<feature type="transmembrane region" description="Helical" evidence="16">
    <location>
        <begin position="7"/>
        <end position="32"/>
    </location>
</feature>
<evidence type="ECO:0000256" key="13">
    <source>
        <dbReference type="ARBA" id="ARBA00023128"/>
    </source>
</evidence>
<keyword evidence="13 16" id="KW-0496">Mitochondrion</keyword>
<dbReference type="GO" id="GO:0048039">
    <property type="term" value="F:ubiquinone binding"/>
    <property type="evidence" value="ECO:0007669"/>
    <property type="project" value="TreeGrafter"/>
</dbReference>
<name>A0A1B4WR94_9BIVA</name>
<keyword evidence="5 16" id="KW-0813">Transport</keyword>
<feature type="transmembrane region" description="Helical" evidence="16">
    <location>
        <begin position="102"/>
        <end position="124"/>
    </location>
</feature>
<feature type="transmembrane region" description="Helical" evidence="16">
    <location>
        <begin position="267"/>
        <end position="289"/>
    </location>
</feature>
<proteinExistence type="inferred from homology"/>
<keyword evidence="9 16" id="KW-0249">Electron transport</keyword>
<evidence type="ECO:0000256" key="10">
    <source>
        <dbReference type="ARBA" id="ARBA00022989"/>
    </source>
</evidence>
<comment type="catalytic activity">
    <reaction evidence="15 16">
        <text>a ubiquinone + NADH + 5 H(+)(in) = a ubiquinol + NAD(+) + 4 H(+)(out)</text>
        <dbReference type="Rhea" id="RHEA:29091"/>
        <dbReference type="Rhea" id="RHEA-COMP:9565"/>
        <dbReference type="Rhea" id="RHEA-COMP:9566"/>
        <dbReference type="ChEBI" id="CHEBI:15378"/>
        <dbReference type="ChEBI" id="CHEBI:16389"/>
        <dbReference type="ChEBI" id="CHEBI:17976"/>
        <dbReference type="ChEBI" id="CHEBI:57540"/>
        <dbReference type="ChEBI" id="CHEBI:57945"/>
        <dbReference type="EC" id="7.1.1.2"/>
    </reaction>
</comment>
<dbReference type="Pfam" id="PF00361">
    <property type="entry name" value="Proton_antipo_M"/>
    <property type="match status" value="1"/>
</dbReference>
<feature type="transmembrane region" description="Helical" evidence="16">
    <location>
        <begin position="411"/>
        <end position="433"/>
    </location>
</feature>
<comment type="similarity">
    <text evidence="2 16">Belongs to the complex I subunit 4 family.</text>
</comment>
<feature type="transmembrane region" description="Helical" evidence="16">
    <location>
        <begin position="175"/>
        <end position="197"/>
    </location>
</feature>
<evidence type="ECO:0000256" key="14">
    <source>
        <dbReference type="ARBA" id="ARBA00023136"/>
    </source>
</evidence>
<keyword evidence="10 16" id="KW-1133">Transmembrane helix</keyword>
<dbReference type="GO" id="GO:0003954">
    <property type="term" value="F:NADH dehydrogenase activity"/>
    <property type="evidence" value="ECO:0007669"/>
    <property type="project" value="TreeGrafter"/>
</dbReference>
<feature type="transmembrane region" description="Helical" evidence="16">
    <location>
        <begin position="131"/>
        <end position="155"/>
    </location>
</feature>
<reference evidence="18" key="1">
    <citation type="journal article" date="2017" name="Mar. Genomics">
        <title>Updated mitochondrial phylogeny of Pteriomorph and Heterodont Bivalvia, including deep-sea chemosymbiotic Bathymodiolus mussels, vesicomyid clams and the thyasirid clam Conchocele cf. bisecta.</title>
        <authorList>
            <person name="Ozawa G."/>
            <person name="Shimamura S."/>
            <person name="Takaki Y."/>
            <person name="Yokobori S."/>
            <person name="Ohara Y."/>
            <person name="Takishita K."/>
            <person name="Maruyama T."/>
            <person name="Fujikura K."/>
            <person name="Yoshida T."/>
        </authorList>
    </citation>
    <scope>NUCLEOTIDE SEQUENCE</scope>
</reference>
<dbReference type="EC" id="7.1.1.2" evidence="3 16"/>
<accession>A0A1B4WR94</accession>
<evidence type="ECO:0000313" key="18">
    <source>
        <dbReference type="EMBL" id="BAV25065.1"/>
    </source>
</evidence>
<dbReference type="PRINTS" id="PR01437">
    <property type="entry name" value="NUOXDRDTASE4"/>
</dbReference>
<evidence type="ECO:0000259" key="17">
    <source>
        <dbReference type="Pfam" id="PF00361"/>
    </source>
</evidence>
<gene>
    <name evidence="18" type="primary">ND4</name>
</gene>
<comment type="function">
    <text evidence="16">Core subunit of the mitochondrial membrane respiratory chain NADH dehydrogenase (Complex I) which catalyzes electron transfer from NADH through the respiratory chain, using ubiquinone as an electron acceptor. Essential for the catalytic activity and assembly of complex I.</text>
</comment>
<evidence type="ECO:0000256" key="1">
    <source>
        <dbReference type="ARBA" id="ARBA00004225"/>
    </source>
</evidence>
<feature type="transmembrane region" description="Helical" evidence="16">
    <location>
        <begin position="362"/>
        <end position="390"/>
    </location>
</feature>
<dbReference type="GO" id="GO:0008137">
    <property type="term" value="F:NADH dehydrogenase (ubiquinone) activity"/>
    <property type="evidence" value="ECO:0007669"/>
    <property type="project" value="UniProtKB-UniRule"/>
</dbReference>
<sequence>MIIGFIMCMVLLGILSGLEVSIAGFSLLGVLAMPLFLSGSYSELNGMFSLDFSGQALVVLSIYISFLMLMSSVAVPRFSAFNSLIVCISVLLVGAFSASATFFFFILFEGVLFPTLLLIVGWGYQPERLQAVVYMVIYTVMGSLPLLYGLGKLYFTDGSDNLFSLEFFLDKSVLSFSWLYLLAFLVKLPVFPLHLWLPKAHVEAPVAGSMILAGLLLKLGGYGVIRLMGLFVLKSISVSTLLVLMISLFGGVLTSMVCLRQTDFKSLVAYSSVGHMSFVLVGLLSNTLWGFMGGMLVMVGHGLCSSGLFALVNTFYLSSHSRLLTMNKGYLMLSPCVALLCFLLVAGNMASPPTLNLLGELFIYMVGASMNMFFFPLLMLLSFLSACYSLHIYVSSQHGKCTNNLSSRGDFSMSMMSLLSFHWLPLNFLFVVIP</sequence>
<evidence type="ECO:0000256" key="11">
    <source>
        <dbReference type="ARBA" id="ARBA00023027"/>
    </source>
</evidence>
<evidence type="ECO:0000256" key="3">
    <source>
        <dbReference type="ARBA" id="ARBA00012944"/>
    </source>
</evidence>
<evidence type="ECO:0000256" key="16">
    <source>
        <dbReference type="RuleBase" id="RU003297"/>
    </source>
</evidence>